<keyword evidence="1" id="KW-0472">Membrane</keyword>
<keyword evidence="1" id="KW-1133">Transmembrane helix</keyword>
<dbReference type="EMBL" id="VSSR01000016">
    <property type="protein sequence ID" value="TYL85825.1"/>
    <property type="molecule type" value="Genomic_DNA"/>
</dbReference>
<sequence>MTFEGHELGRLRQSTSTILLALLWVHVPIAVVIALALGADWIVPASFMMAMALAAILSWRVGGNGLSTRLVFAVALMAGASMFVFQFAGHPWQVDMHMYFFAALATLVAYCDYRAISPA</sequence>
<keyword evidence="3" id="KW-1185">Reference proteome</keyword>
<organism evidence="2 3">
    <name type="scientific">Bradyrhizobium cytisi</name>
    <dbReference type="NCBI Taxonomy" id="515489"/>
    <lineage>
        <taxon>Bacteria</taxon>
        <taxon>Pseudomonadati</taxon>
        <taxon>Pseudomonadota</taxon>
        <taxon>Alphaproteobacteria</taxon>
        <taxon>Hyphomicrobiales</taxon>
        <taxon>Nitrobacteraceae</taxon>
        <taxon>Bradyrhizobium</taxon>
    </lineage>
</organism>
<protein>
    <recommendedName>
        <fullName evidence="4">MerC domain-containing protein</fullName>
    </recommendedName>
</protein>
<evidence type="ECO:0000256" key="1">
    <source>
        <dbReference type="SAM" id="Phobius"/>
    </source>
</evidence>
<dbReference type="AlphaFoldDB" id="A0A5S4WV65"/>
<accession>A0A5S4WV65</accession>
<feature type="transmembrane region" description="Helical" evidence="1">
    <location>
        <begin position="71"/>
        <end position="90"/>
    </location>
</feature>
<evidence type="ECO:0008006" key="4">
    <source>
        <dbReference type="Google" id="ProtNLM"/>
    </source>
</evidence>
<proteinExistence type="predicted"/>
<evidence type="ECO:0000313" key="3">
    <source>
        <dbReference type="Proteomes" id="UP000324853"/>
    </source>
</evidence>
<evidence type="ECO:0000313" key="2">
    <source>
        <dbReference type="EMBL" id="TYL85825.1"/>
    </source>
</evidence>
<keyword evidence="1" id="KW-0812">Transmembrane</keyword>
<gene>
    <name evidence="2" type="ORF">FXB38_09795</name>
</gene>
<feature type="transmembrane region" description="Helical" evidence="1">
    <location>
        <begin position="41"/>
        <end position="59"/>
    </location>
</feature>
<feature type="transmembrane region" description="Helical" evidence="1">
    <location>
        <begin position="18"/>
        <end position="35"/>
    </location>
</feature>
<comment type="caution">
    <text evidence="2">The sequence shown here is derived from an EMBL/GenBank/DDBJ whole genome shotgun (WGS) entry which is preliminary data.</text>
</comment>
<name>A0A5S4WV65_9BRAD</name>
<dbReference type="Proteomes" id="UP000324853">
    <property type="component" value="Unassembled WGS sequence"/>
</dbReference>
<reference evidence="2 3" key="1">
    <citation type="submission" date="2019-08" db="EMBL/GenBank/DDBJ databases">
        <title>Bradyrhizobium hipponensis sp. nov., a rhizobium isolated from a Lupinus angustifolius root nodule in Tunisia.</title>
        <authorList>
            <person name="Off K."/>
            <person name="Rejili M."/>
            <person name="Mars M."/>
            <person name="Brachmann A."/>
            <person name="Marin M."/>
        </authorList>
    </citation>
    <scope>NUCLEOTIDE SEQUENCE [LARGE SCALE GENOMIC DNA]</scope>
    <source>
        <strain evidence="2 3">CTAW11</strain>
    </source>
</reference>
<dbReference type="OrthoDB" id="354287at2"/>
<dbReference type="RefSeq" id="WP_148750656.1">
    <property type="nucleotide sequence ID" value="NZ_VSSR01000016.1"/>
</dbReference>